<comment type="caution">
    <text evidence="1">The sequence shown here is derived from an EMBL/GenBank/DDBJ whole genome shotgun (WGS) entry which is preliminary data.</text>
</comment>
<reference evidence="1 2" key="1">
    <citation type="submission" date="2018-02" db="EMBL/GenBank/DDBJ databases">
        <title>Reclassifiation of [Polyangium] brachysporum DSM 7029 as Guopingzhaonella breviflexa gen. nov., sp. nov., a member of the family Comamonadaceae.</title>
        <authorList>
            <person name="Tang B."/>
        </authorList>
    </citation>
    <scope>NUCLEOTIDE SEQUENCE [LARGE SCALE GENOMIC DNA]</scope>
    <source>
        <strain evidence="1 2">BCRC 80649</strain>
    </source>
</reference>
<dbReference type="AlphaFoldDB" id="A0A2S5SR42"/>
<keyword evidence="2" id="KW-1185">Reference proteome</keyword>
<dbReference type="Proteomes" id="UP000238605">
    <property type="component" value="Unassembled WGS sequence"/>
</dbReference>
<dbReference type="InterPro" id="IPR052732">
    <property type="entry name" value="Cell-binding_unc_protein"/>
</dbReference>
<dbReference type="PANTHER" id="PTHR43883">
    <property type="entry name" value="SLR0207 PROTEIN"/>
    <property type="match status" value="1"/>
</dbReference>
<accession>A0A2S5SR42</accession>
<dbReference type="GO" id="GO:0051301">
    <property type="term" value="P:cell division"/>
    <property type="evidence" value="ECO:0007669"/>
    <property type="project" value="UniProtKB-KW"/>
</dbReference>
<dbReference type="SUPFAM" id="SSF52540">
    <property type="entry name" value="P-loop containing nucleoside triphosphate hydrolases"/>
    <property type="match status" value="1"/>
</dbReference>
<dbReference type="Pfam" id="PF13671">
    <property type="entry name" value="AAA_33"/>
    <property type="match status" value="1"/>
</dbReference>
<evidence type="ECO:0000313" key="1">
    <source>
        <dbReference type="EMBL" id="PPE65205.1"/>
    </source>
</evidence>
<name>A0A2S5SR42_9BURK</name>
<dbReference type="OrthoDB" id="531205at2"/>
<dbReference type="Gene3D" id="3.40.50.300">
    <property type="entry name" value="P-loop containing nucleotide triphosphate hydrolases"/>
    <property type="match status" value="1"/>
</dbReference>
<sequence>MTDAARLVPAPATLHFFCGKAGAGKSTLAAALAKEEGAVLISEDVWLARLFGDQMHTFDDYIRCSRKLKTVVGPLVADLLASGLNVVMDFQANTRAGRAWFLSVCAQAGAAHVLHHVDVPDAVCLQRIARRNAERPEGSHALSEADFHHIMSFFEPPDEAGLALQLHR</sequence>
<dbReference type="InterPro" id="IPR027417">
    <property type="entry name" value="P-loop_NTPase"/>
</dbReference>
<dbReference type="RefSeq" id="WP_104303508.1">
    <property type="nucleotide sequence ID" value="NZ_PSNX01000015.1"/>
</dbReference>
<keyword evidence="1" id="KW-0132">Cell division</keyword>
<proteinExistence type="predicted"/>
<dbReference type="EMBL" id="PSNX01000015">
    <property type="protein sequence ID" value="PPE65205.1"/>
    <property type="molecule type" value="Genomic_DNA"/>
</dbReference>
<protein>
    <submittedName>
        <fullName evidence="1">Cell division protein ZipA</fullName>
    </submittedName>
</protein>
<organism evidence="1 2">
    <name type="scientific">Caldimonas caldifontis</name>
    <dbReference type="NCBI Taxonomy" id="1452508"/>
    <lineage>
        <taxon>Bacteria</taxon>
        <taxon>Pseudomonadati</taxon>
        <taxon>Pseudomonadota</taxon>
        <taxon>Betaproteobacteria</taxon>
        <taxon>Burkholderiales</taxon>
        <taxon>Sphaerotilaceae</taxon>
        <taxon>Caldimonas</taxon>
    </lineage>
</organism>
<dbReference type="PANTHER" id="PTHR43883:SF1">
    <property type="entry name" value="GLUCONOKINASE"/>
    <property type="match status" value="1"/>
</dbReference>
<gene>
    <name evidence="1" type="ORF">C1704_14760</name>
</gene>
<keyword evidence="1" id="KW-0131">Cell cycle</keyword>
<evidence type="ECO:0000313" key="2">
    <source>
        <dbReference type="Proteomes" id="UP000238605"/>
    </source>
</evidence>